<protein>
    <submittedName>
        <fullName evidence="1">Uncharacterized protein</fullName>
    </submittedName>
</protein>
<dbReference type="EnsemblMetazoa" id="OVOC5266.1">
    <property type="protein sequence ID" value="OVOC5266.1"/>
    <property type="gene ID" value="WBGene00242075"/>
</dbReference>
<organism evidence="1 2">
    <name type="scientific">Onchocerca volvulus</name>
    <dbReference type="NCBI Taxonomy" id="6282"/>
    <lineage>
        <taxon>Eukaryota</taxon>
        <taxon>Metazoa</taxon>
        <taxon>Ecdysozoa</taxon>
        <taxon>Nematoda</taxon>
        <taxon>Chromadorea</taxon>
        <taxon>Rhabditida</taxon>
        <taxon>Spirurina</taxon>
        <taxon>Spiruromorpha</taxon>
        <taxon>Filarioidea</taxon>
        <taxon>Onchocercidae</taxon>
        <taxon>Onchocerca</taxon>
    </lineage>
</organism>
<reference evidence="1" key="2">
    <citation type="submission" date="2022-06" db="UniProtKB">
        <authorList>
            <consortium name="EnsemblMetazoa"/>
        </authorList>
    </citation>
    <scope>IDENTIFICATION</scope>
</reference>
<accession>A0A8R1TVE2</accession>
<sequence length="66" mass="7705">MHRFWMLISERFWSRKGARNMKARGREKEQESSAPISSRTVSAFGNVVVPVVEMSSSSWAWERFVL</sequence>
<evidence type="ECO:0000313" key="2">
    <source>
        <dbReference type="Proteomes" id="UP000024404"/>
    </source>
</evidence>
<dbReference type="AlphaFoldDB" id="A0A8R1TVE2"/>
<proteinExistence type="predicted"/>
<dbReference type="Proteomes" id="UP000024404">
    <property type="component" value="Unassembled WGS sequence"/>
</dbReference>
<dbReference type="EMBL" id="CMVM020000152">
    <property type="status" value="NOT_ANNOTATED_CDS"/>
    <property type="molecule type" value="Genomic_DNA"/>
</dbReference>
<reference evidence="2" key="1">
    <citation type="submission" date="2013-10" db="EMBL/GenBank/DDBJ databases">
        <title>Genome sequencing of Onchocerca volvulus.</title>
        <authorList>
            <person name="Cotton J."/>
            <person name="Tsai J."/>
            <person name="Stanley E."/>
            <person name="Tracey A."/>
            <person name="Holroyd N."/>
            <person name="Lustigman S."/>
            <person name="Berriman M."/>
        </authorList>
    </citation>
    <scope>NUCLEOTIDE SEQUENCE</scope>
</reference>
<evidence type="ECO:0000313" key="1">
    <source>
        <dbReference type="EnsemblMetazoa" id="OVOC5266.1"/>
    </source>
</evidence>
<keyword evidence="2" id="KW-1185">Reference proteome</keyword>
<name>A0A8R1TVE2_ONCVO</name>